<proteinExistence type="predicted"/>
<organism evidence="1 2">
    <name type="scientific">Mycobacterium lacus</name>
    <dbReference type="NCBI Taxonomy" id="169765"/>
    <lineage>
        <taxon>Bacteria</taxon>
        <taxon>Bacillati</taxon>
        <taxon>Actinomycetota</taxon>
        <taxon>Actinomycetes</taxon>
        <taxon>Mycobacteriales</taxon>
        <taxon>Mycobacteriaceae</taxon>
        <taxon>Mycobacterium</taxon>
    </lineage>
</organism>
<dbReference type="STRING" id="169765.AWC15_18195"/>
<dbReference type="EMBL" id="AP022581">
    <property type="protein sequence ID" value="BBX95300.1"/>
    <property type="molecule type" value="Genomic_DNA"/>
</dbReference>
<name>A0A1X1YDD6_9MYCO</name>
<evidence type="ECO:0000313" key="1">
    <source>
        <dbReference type="EMBL" id="BBX95300.1"/>
    </source>
</evidence>
<dbReference type="AlphaFoldDB" id="A0A1X1YDD6"/>
<dbReference type="Proteomes" id="UP000466396">
    <property type="component" value="Chromosome"/>
</dbReference>
<keyword evidence="2" id="KW-1185">Reference proteome</keyword>
<reference evidence="1 2" key="1">
    <citation type="journal article" date="2019" name="Emerg. Microbes Infect.">
        <title>Comprehensive subspecies identification of 175 nontuberculous mycobacteria species based on 7547 genomic profiles.</title>
        <authorList>
            <person name="Matsumoto Y."/>
            <person name="Kinjo T."/>
            <person name="Motooka D."/>
            <person name="Nabeya D."/>
            <person name="Jung N."/>
            <person name="Uechi K."/>
            <person name="Horii T."/>
            <person name="Iida T."/>
            <person name="Fujita J."/>
            <person name="Nakamura S."/>
        </authorList>
    </citation>
    <scope>NUCLEOTIDE SEQUENCE [LARGE SCALE GENOMIC DNA]</scope>
    <source>
        <strain evidence="1 2">JCM 15657</strain>
    </source>
</reference>
<accession>A0A1X1YDD6</accession>
<gene>
    <name evidence="1" type="ORF">MLAC_05940</name>
</gene>
<protein>
    <submittedName>
        <fullName evidence="1">Uncharacterized protein</fullName>
    </submittedName>
</protein>
<dbReference type="KEGG" id="mlj:MLAC_05940"/>
<evidence type="ECO:0000313" key="2">
    <source>
        <dbReference type="Proteomes" id="UP000466396"/>
    </source>
</evidence>
<dbReference type="RefSeq" id="WP_163745393.1">
    <property type="nucleotide sequence ID" value="NZ_LQPF01000053.1"/>
</dbReference>
<sequence>MDVNLSIPVTGAITGIKVHAFDVPVPLNAKFDLPLDIPGIPLKGNIIVKVPDIYVNNIPLDITVGPALMHIPIVTTVGPITVPVIHIPAAPGFGSFTTDPSSGFFNTGGGGESGIGNFGVNNSGFLNFGALQSGMANLGNTISGFYNTSALGLLTPGLVSGVGNIGREVAGFFNAGL</sequence>